<evidence type="ECO:0000313" key="1">
    <source>
        <dbReference type="EMBL" id="CAE7695579.1"/>
    </source>
</evidence>
<dbReference type="SUPFAM" id="SSF56399">
    <property type="entry name" value="ADP-ribosylation"/>
    <property type="match status" value="1"/>
</dbReference>
<evidence type="ECO:0008006" key="3">
    <source>
        <dbReference type="Google" id="ProtNLM"/>
    </source>
</evidence>
<keyword evidence="2" id="KW-1185">Reference proteome</keyword>
<dbReference type="Proteomes" id="UP000649617">
    <property type="component" value="Unassembled WGS sequence"/>
</dbReference>
<accession>A0A812WNQ8</accession>
<gene>
    <name evidence="1" type="ORF">SPIL2461_LOCUS19510</name>
</gene>
<sequence>MACPEEQWELRAPRRRKRKFPRRVSDKWLRGPVPDRYDLSEAQRALKILADANIEKCLDELVSNRQNTACEAPVLRNRTLRRLNKQWSSLQSYARSQIQGDIDKEFGPNINMQPLNPDVEVKQRFFEARRTLEHTTTLTYHGTKAANIDSISRIGLLMPGKDGHKVANGSAHGVGIYTAKLGSPGLSKNFCDSCKMFVCAVCDSSQPVTEPDVKLETTWKPSTTVVQTKFPKRPTAVNKHPSVNRLGRHDVVRRSDQVLHVGNAVVTFEEGCVVPLFLLSWAPETEPEEEEEAPAKLAPFVPDKLVLRHHAWEPQDQAWALPQQVGRRRFAVPETEEAQLIQFGDDHDPVHPRRGRTVWMVSDPFEGTTSGDRWVKRRMLERKRHIQRRQARQSKEAKLERF</sequence>
<protein>
    <recommendedName>
        <fullName evidence="3">PARP catalytic domain-containing protein</fullName>
    </recommendedName>
</protein>
<organism evidence="1 2">
    <name type="scientific">Symbiodinium pilosum</name>
    <name type="common">Dinoflagellate</name>
    <dbReference type="NCBI Taxonomy" id="2952"/>
    <lineage>
        <taxon>Eukaryota</taxon>
        <taxon>Sar</taxon>
        <taxon>Alveolata</taxon>
        <taxon>Dinophyceae</taxon>
        <taxon>Suessiales</taxon>
        <taxon>Symbiodiniaceae</taxon>
        <taxon>Symbiodinium</taxon>
    </lineage>
</organism>
<reference evidence="1" key="1">
    <citation type="submission" date="2021-02" db="EMBL/GenBank/DDBJ databases">
        <authorList>
            <person name="Dougan E. K."/>
            <person name="Rhodes N."/>
            <person name="Thang M."/>
            <person name="Chan C."/>
        </authorList>
    </citation>
    <scope>NUCLEOTIDE SEQUENCE</scope>
</reference>
<proteinExistence type="predicted"/>
<dbReference type="EMBL" id="CAJNIZ010044615">
    <property type="protein sequence ID" value="CAE7695579.1"/>
    <property type="molecule type" value="Genomic_DNA"/>
</dbReference>
<dbReference type="Gene3D" id="3.90.228.10">
    <property type="match status" value="1"/>
</dbReference>
<dbReference type="AlphaFoldDB" id="A0A812WNQ8"/>
<dbReference type="OrthoDB" id="10256774at2759"/>
<name>A0A812WNQ8_SYMPI</name>
<evidence type="ECO:0000313" key="2">
    <source>
        <dbReference type="Proteomes" id="UP000649617"/>
    </source>
</evidence>
<comment type="caution">
    <text evidence="1">The sequence shown here is derived from an EMBL/GenBank/DDBJ whole genome shotgun (WGS) entry which is preliminary data.</text>
</comment>